<evidence type="ECO:0000259" key="19">
    <source>
        <dbReference type="Pfam" id="PF02932"/>
    </source>
</evidence>
<evidence type="ECO:0000256" key="4">
    <source>
        <dbReference type="ARBA" id="ARBA00022692"/>
    </source>
</evidence>
<dbReference type="Pfam" id="PF02932">
    <property type="entry name" value="Neur_chan_memb"/>
    <property type="match status" value="1"/>
</dbReference>
<organism evidence="20 21">
    <name type="scientific">Cylicocyclus nassatus</name>
    <name type="common">Nematode worm</name>
    <dbReference type="NCBI Taxonomy" id="53992"/>
    <lineage>
        <taxon>Eukaryota</taxon>
        <taxon>Metazoa</taxon>
        <taxon>Ecdysozoa</taxon>
        <taxon>Nematoda</taxon>
        <taxon>Chromadorea</taxon>
        <taxon>Rhabditida</taxon>
        <taxon>Rhabditina</taxon>
        <taxon>Rhabditomorpha</taxon>
        <taxon>Strongyloidea</taxon>
        <taxon>Strongylidae</taxon>
        <taxon>Cylicocyclus</taxon>
    </lineage>
</organism>
<evidence type="ECO:0000256" key="16">
    <source>
        <dbReference type="ARBA" id="ARBA00034104"/>
    </source>
</evidence>
<feature type="signal peptide" evidence="17">
    <location>
        <begin position="1"/>
        <end position="17"/>
    </location>
</feature>
<keyword evidence="4 17" id="KW-0812">Transmembrane</keyword>
<gene>
    <name evidence="20" type="ORF">CYNAS_LOCUS6323</name>
</gene>
<dbReference type="GO" id="GO:0004888">
    <property type="term" value="F:transmembrane signaling receptor activity"/>
    <property type="evidence" value="ECO:0007669"/>
    <property type="project" value="InterPro"/>
</dbReference>
<dbReference type="GO" id="GO:0022848">
    <property type="term" value="F:acetylcholine-gated monoatomic cation-selective channel activity"/>
    <property type="evidence" value="ECO:0007669"/>
    <property type="project" value="InterPro"/>
</dbReference>
<comment type="caution">
    <text evidence="20">The sequence shown here is derived from an EMBL/GenBank/DDBJ whole genome shotgun (WGS) entry which is preliminary data.</text>
</comment>
<keyword evidence="3" id="KW-1003">Cell membrane</keyword>
<dbReference type="PROSITE" id="PS00236">
    <property type="entry name" value="NEUROTR_ION_CHANNEL"/>
    <property type="match status" value="1"/>
</dbReference>
<dbReference type="InterPro" id="IPR006202">
    <property type="entry name" value="Neur_chan_lig-bd"/>
</dbReference>
<evidence type="ECO:0000256" key="3">
    <source>
        <dbReference type="ARBA" id="ARBA00022475"/>
    </source>
</evidence>
<evidence type="ECO:0000256" key="9">
    <source>
        <dbReference type="ARBA" id="ARBA00023136"/>
    </source>
</evidence>
<keyword evidence="10" id="KW-1015">Disulfide bond</keyword>
<reference evidence="20" key="1">
    <citation type="submission" date="2023-07" db="EMBL/GenBank/DDBJ databases">
        <authorList>
            <consortium name="CYATHOMIX"/>
        </authorList>
    </citation>
    <scope>NUCLEOTIDE SEQUENCE</scope>
    <source>
        <strain evidence="20">N/A</strain>
    </source>
</reference>
<evidence type="ECO:0000256" key="11">
    <source>
        <dbReference type="ARBA" id="ARBA00023170"/>
    </source>
</evidence>
<dbReference type="InterPro" id="IPR036719">
    <property type="entry name" value="Neuro-gated_channel_TM_sf"/>
</dbReference>
<keyword evidence="15 17" id="KW-0407">Ion channel</keyword>
<feature type="chain" id="PRO_5041481891" evidence="17">
    <location>
        <begin position="18"/>
        <end position="537"/>
    </location>
</feature>
<sequence>MLFLALAILTTWQCSAASPAEAELYRYLLKNYSALVRPVRNPKSVLTVTMKVFLQQILNVDEQNQVIEVNAWLKYIWHDYRLQWRPPLYDNISSIRFPGEDQQLWQPDILLYNRHFTFSANDRFDSAYKSNLVVYSNGEVNWIPPGIFRITCKMDITMFPFDEQICFLKFGSWTYHGLALDLRVEEQEEGGELSMDLSTYIPNGEWQLLSAPAIREVTYYQCCPEPYPTLKFYMHLKRKALYHMFNIITPSLLISGMTLLGFCLPSHDMSEKIGFQTTILLSVCFFLTILSEMTPTTSESIPLLGIFFSSVTLIVAMSTTFTVCVLNIRYRQHANHKMSPLIRYVFVELIPWLLFIRRPGFKFSAAKAVEVRVLKSPHCVQCASQDGDMFSSCDDFSRDGSLLCPALMANGGEKLELSRKVGDGLFVTRKCASTRKRRMERCERYVSKCKAMVTDASADAQVSLQTLDIYLAISRRLRCLREQLDDDTSDRETMEEWKFAALVLDRLCLYMFALLFTVCTIAVFFIEPVRRKKLLPS</sequence>
<dbReference type="Gene3D" id="2.70.170.10">
    <property type="entry name" value="Neurotransmitter-gated ion-channel ligand-binding domain"/>
    <property type="match status" value="1"/>
</dbReference>
<keyword evidence="2 17" id="KW-0813">Transport</keyword>
<dbReference type="Pfam" id="PF02931">
    <property type="entry name" value="Neur_chan_LBD"/>
    <property type="match status" value="1"/>
</dbReference>
<feature type="domain" description="Neurotransmitter-gated ion-channel transmembrane" evidence="19">
    <location>
        <begin position="247"/>
        <end position="524"/>
    </location>
</feature>
<evidence type="ECO:0000256" key="13">
    <source>
        <dbReference type="ARBA" id="ARBA00023257"/>
    </source>
</evidence>
<dbReference type="InterPro" id="IPR018000">
    <property type="entry name" value="Neurotransmitter_ion_chnl_CS"/>
</dbReference>
<comment type="similarity">
    <text evidence="1">Belongs to the ligand-gated ion channel (TC 1.A.9) family. Acetylcholine receptor (TC 1.A.9.1) subfamily.</text>
</comment>
<keyword evidence="12" id="KW-0325">Glycoprotein</keyword>
<keyword evidence="8 17" id="KW-0406">Ion transport</keyword>
<dbReference type="PRINTS" id="PR00252">
    <property type="entry name" value="NRIONCHANNEL"/>
</dbReference>
<evidence type="ECO:0000313" key="21">
    <source>
        <dbReference type="Proteomes" id="UP001176961"/>
    </source>
</evidence>
<keyword evidence="6 17" id="KW-1133">Transmembrane helix</keyword>
<keyword evidence="9 17" id="KW-0472">Membrane</keyword>
<evidence type="ECO:0000256" key="15">
    <source>
        <dbReference type="ARBA" id="ARBA00023303"/>
    </source>
</evidence>
<comment type="subcellular location">
    <subcellularLocation>
        <location evidence="16">Postsynaptic cell membrane</location>
        <topology evidence="16">Multi-pass membrane protein</topology>
    </subcellularLocation>
</comment>
<evidence type="ECO:0000256" key="2">
    <source>
        <dbReference type="ARBA" id="ARBA00022448"/>
    </source>
</evidence>
<dbReference type="EMBL" id="CATQJL010000112">
    <property type="protein sequence ID" value="CAJ0594340.1"/>
    <property type="molecule type" value="Genomic_DNA"/>
</dbReference>
<feature type="transmembrane region" description="Helical" evidence="17">
    <location>
        <begin position="507"/>
        <end position="526"/>
    </location>
</feature>
<feature type="domain" description="Neurotransmitter-gated ion-channel ligand-binding" evidence="18">
    <location>
        <begin position="22"/>
        <end position="239"/>
    </location>
</feature>
<keyword evidence="11" id="KW-0675">Receptor</keyword>
<evidence type="ECO:0000256" key="14">
    <source>
        <dbReference type="ARBA" id="ARBA00023286"/>
    </source>
</evidence>
<dbReference type="InterPro" id="IPR006201">
    <property type="entry name" value="Neur_channel"/>
</dbReference>
<dbReference type="PANTHER" id="PTHR18945">
    <property type="entry name" value="NEUROTRANSMITTER GATED ION CHANNEL"/>
    <property type="match status" value="1"/>
</dbReference>
<dbReference type="CDD" id="cd19051">
    <property type="entry name" value="LGIC_TM_cation"/>
    <property type="match status" value="1"/>
</dbReference>
<proteinExistence type="inferred from homology"/>
<dbReference type="SUPFAM" id="SSF90112">
    <property type="entry name" value="Neurotransmitter-gated ion-channel transmembrane pore"/>
    <property type="match status" value="1"/>
</dbReference>
<evidence type="ECO:0000256" key="17">
    <source>
        <dbReference type="RuleBase" id="RU000687"/>
    </source>
</evidence>
<evidence type="ECO:0000256" key="5">
    <source>
        <dbReference type="ARBA" id="ARBA00022729"/>
    </source>
</evidence>
<keyword evidence="7" id="KW-0770">Synapse</keyword>
<dbReference type="Gene3D" id="1.20.58.390">
    <property type="entry name" value="Neurotransmitter-gated ion-channel transmembrane domain"/>
    <property type="match status" value="2"/>
</dbReference>
<dbReference type="CDD" id="cd18997">
    <property type="entry name" value="LGIC_ECD_nAChR"/>
    <property type="match status" value="1"/>
</dbReference>
<dbReference type="InterPro" id="IPR036734">
    <property type="entry name" value="Neur_chan_lig-bd_sf"/>
</dbReference>
<dbReference type="GO" id="GO:0045211">
    <property type="term" value="C:postsynaptic membrane"/>
    <property type="evidence" value="ECO:0007669"/>
    <property type="project" value="UniProtKB-SubCell"/>
</dbReference>
<evidence type="ECO:0000256" key="8">
    <source>
        <dbReference type="ARBA" id="ARBA00023065"/>
    </source>
</evidence>
<keyword evidence="21" id="KW-1185">Reference proteome</keyword>
<dbReference type="PRINTS" id="PR00254">
    <property type="entry name" value="NICOTINICR"/>
</dbReference>
<accession>A0AA36GLM6</accession>
<dbReference type="InterPro" id="IPR038050">
    <property type="entry name" value="Neuro_actylchol_rec"/>
</dbReference>
<protein>
    <submittedName>
        <fullName evidence="20">Uncharacterized protein</fullName>
    </submittedName>
</protein>
<evidence type="ECO:0000256" key="7">
    <source>
        <dbReference type="ARBA" id="ARBA00023018"/>
    </source>
</evidence>
<keyword evidence="5 17" id="KW-0732">Signal</keyword>
<feature type="transmembrane region" description="Helical" evidence="17">
    <location>
        <begin position="273"/>
        <end position="291"/>
    </location>
</feature>
<dbReference type="SUPFAM" id="SSF63712">
    <property type="entry name" value="Nicotinic receptor ligand binding domain-like"/>
    <property type="match status" value="1"/>
</dbReference>
<dbReference type="AlphaFoldDB" id="A0AA36GLM6"/>
<evidence type="ECO:0000256" key="6">
    <source>
        <dbReference type="ARBA" id="ARBA00022989"/>
    </source>
</evidence>
<dbReference type="FunFam" id="2.70.170.10:FF:000016">
    <property type="entry name" value="Nicotinic acetylcholine receptor subunit"/>
    <property type="match status" value="1"/>
</dbReference>
<dbReference type="Proteomes" id="UP001176961">
    <property type="component" value="Unassembled WGS sequence"/>
</dbReference>
<dbReference type="NCBIfam" id="TIGR00860">
    <property type="entry name" value="LIC"/>
    <property type="match status" value="1"/>
</dbReference>
<evidence type="ECO:0000256" key="1">
    <source>
        <dbReference type="ARBA" id="ARBA00009237"/>
    </source>
</evidence>
<dbReference type="InterPro" id="IPR006029">
    <property type="entry name" value="Neurotrans-gated_channel_TM"/>
</dbReference>
<evidence type="ECO:0000256" key="10">
    <source>
        <dbReference type="ARBA" id="ARBA00023157"/>
    </source>
</evidence>
<feature type="transmembrane region" description="Helical" evidence="17">
    <location>
        <begin position="240"/>
        <end position="261"/>
    </location>
</feature>
<evidence type="ECO:0000313" key="20">
    <source>
        <dbReference type="EMBL" id="CAJ0594340.1"/>
    </source>
</evidence>
<name>A0AA36GLM6_CYLNA</name>
<keyword evidence="14" id="KW-1071">Ligand-gated ion channel</keyword>
<evidence type="ECO:0000256" key="12">
    <source>
        <dbReference type="ARBA" id="ARBA00023180"/>
    </source>
</evidence>
<feature type="transmembrane region" description="Helical" evidence="17">
    <location>
        <begin position="303"/>
        <end position="328"/>
    </location>
</feature>
<dbReference type="InterPro" id="IPR002394">
    <property type="entry name" value="Nicotinic_acetylcholine_rcpt"/>
</dbReference>
<evidence type="ECO:0000259" key="18">
    <source>
        <dbReference type="Pfam" id="PF02931"/>
    </source>
</evidence>
<keyword evidence="13" id="KW-0628">Postsynaptic cell membrane</keyword>